<dbReference type="Pfam" id="PF00460">
    <property type="entry name" value="Flg_bb_rod"/>
    <property type="match status" value="1"/>
</dbReference>
<dbReference type="Pfam" id="PF06429">
    <property type="entry name" value="Flg_bbr_C"/>
    <property type="match status" value="1"/>
</dbReference>
<dbReference type="Proteomes" id="UP000006377">
    <property type="component" value="Chromosome"/>
</dbReference>
<dbReference type="InterPro" id="IPR053927">
    <property type="entry name" value="FlgK_helical"/>
</dbReference>
<sequence length="613" mass="63503">MSLSSALGAAMSGLNVTQAGIDVTSRNIANVGTAGYTRKVQQQVNALAGGEGIGVRREAAQRQIDEFLQQQLRTASAGSAFANVKANMLGRVDSMFGTPDSNSSIAGAISGLATMLQELAGNPESDAARQSLLNEAGNLAAKLNNMSGTVQEMRLEAERNIAAAVESANALLGTIADVNNQIAQRQAGNLSVGDLQDKRDMAIDELSRLMDVKVVNRDDGTVTIFTSGGQLLLDRTPVELRFDERTQMDPTSTRENGGVGTISLISGSNSIDLLAAGAIRSGAIAGFVSLRDDILPKAQAQLDELAAQLALALSEEQVASEAAVDGAATGFDIDTASMMAGNTISLSYTVGGVTQNVTIVRVDDPASLPLANDFTAKPNDIVVGIDFNQPMAGIIADLQAALPADVVVSNPGGDTIRFLDDGAAGNSDINSVSATVTPAGLSDGTMGMALFVDGSGGKIFSNEPGQKTGFASRIQINPAVVADDTLLVSYDTGTPLGDATRPLELLKRLTGNGRDYAPGTGIGGTSTPFNGSVDAFARRIVSFQSGQAANATRDAEAQQVVASSLQDRFDAQTGVNIDDEMSNLLLLQNAYSANARVITTIKQLFDVLLSIGR</sequence>
<keyword evidence="11" id="KW-1185">Reference proteome</keyword>
<feature type="domain" description="Flagellar basal body rod protein N-terminal" evidence="7">
    <location>
        <begin position="9"/>
        <end position="37"/>
    </location>
</feature>
<evidence type="ECO:0000256" key="6">
    <source>
        <dbReference type="ARBA" id="ARBA00023143"/>
    </source>
</evidence>
<dbReference type="HOGENOM" id="CLU_012762_3_1_5"/>
<dbReference type="GO" id="GO:0009424">
    <property type="term" value="C:bacterial-type flagellum hook"/>
    <property type="evidence" value="ECO:0007669"/>
    <property type="project" value="InterPro"/>
</dbReference>
<evidence type="ECO:0000313" key="10">
    <source>
        <dbReference type="EMBL" id="ABS64152.1"/>
    </source>
</evidence>
<feature type="domain" description="Flagellar basal-body/hook protein C-terminal" evidence="8">
    <location>
        <begin position="572"/>
        <end position="610"/>
    </location>
</feature>
<dbReference type="RefSeq" id="WP_012111463.1">
    <property type="nucleotide sequence ID" value="NC_009719.1"/>
</dbReference>
<dbReference type="InterPro" id="IPR010930">
    <property type="entry name" value="Flg_bb/hook_C_dom"/>
</dbReference>
<dbReference type="PANTHER" id="PTHR30033">
    <property type="entry name" value="FLAGELLAR HOOK-ASSOCIATED PROTEIN 1"/>
    <property type="match status" value="1"/>
</dbReference>
<evidence type="ECO:0000259" key="9">
    <source>
        <dbReference type="Pfam" id="PF22638"/>
    </source>
</evidence>
<comment type="similarity">
    <text evidence="3">Belongs to the flagella basal body rod proteins family.</text>
</comment>
<dbReference type="SUPFAM" id="SSF64518">
    <property type="entry name" value="Phase 1 flagellin"/>
    <property type="match status" value="1"/>
</dbReference>
<evidence type="ECO:0000259" key="7">
    <source>
        <dbReference type="Pfam" id="PF00460"/>
    </source>
</evidence>
<reference evidence="10 11" key="1">
    <citation type="journal article" date="2011" name="Stand. Genomic Sci.">
        <title>Complete genome sequence of Parvibaculum lavamentivorans type strain (DS-1(T)).</title>
        <authorList>
            <person name="Schleheck D."/>
            <person name="Weiss M."/>
            <person name="Pitluck S."/>
            <person name="Bruce D."/>
            <person name="Land M.L."/>
            <person name="Han S."/>
            <person name="Saunders E."/>
            <person name="Tapia R."/>
            <person name="Detter C."/>
            <person name="Brettin T."/>
            <person name="Han J."/>
            <person name="Woyke T."/>
            <person name="Goodwin L."/>
            <person name="Pennacchio L."/>
            <person name="Nolan M."/>
            <person name="Cook A.M."/>
            <person name="Kjelleberg S."/>
            <person name="Thomas T."/>
        </authorList>
    </citation>
    <scope>NUCLEOTIDE SEQUENCE [LARGE SCALE GENOMIC DNA]</scope>
    <source>
        <strain evidence="11">DS-1 / DSM 13023 / NCIMB 13966</strain>
    </source>
</reference>
<keyword evidence="10" id="KW-0969">Cilium</keyword>
<dbReference type="GO" id="GO:0009425">
    <property type="term" value="C:bacterial-type flagellum basal body"/>
    <property type="evidence" value="ECO:0007669"/>
    <property type="project" value="UniProtKB-SubCell"/>
</dbReference>
<comment type="subcellular location">
    <subcellularLocation>
        <location evidence="1">Bacterial flagellum basal body</location>
    </subcellularLocation>
    <subcellularLocation>
        <location evidence="2">Secreted</location>
    </subcellularLocation>
</comment>
<evidence type="ECO:0000256" key="4">
    <source>
        <dbReference type="ARBA" id="ARBA00016244"/>
    </source>
</evidence>
<dbReference type="GO" id="GO:0005198">
    <property type="term" value="F:structural molecule activity"/>
    <property type="evidence" value="ECO:0007669"/>
    <property type="project" value="InterPro"/>
</dbReference>
<dbReference type="InterPro" id="IPR001444">
    <property type="entry name" value="Flag_bb_rod_N"/>
</dbReference>
<keyword evidence="10" id="KW-0966">Cell projection</keyword>
<proteinExistence type="inferred from homology"/>
<keyword evidence="5" id="KW-0964">Secreted</keyword>
<evidence type="ECO:0000256" key="1">
    <source>
        <dbReference type="ARBA" id="ARBA00004117"/>
    </source>
</evidence>
<dbReference type="GO" id="GO:0005576">
    <property type="term" value="C:extracellular region"/>
    <property type="evidence" value="ECO:0007669"/>
    <property type="project" value="UniProtKB-SubCell"/>
</dbReference>
<organism evidence="10 11">
    <name type="scientific">Parvibaculum lavamentivorans (strain DS-1 / DSM 13023 / NCIMB 13966)</name>
    <dbReference type="NCBI Taxonomy" id="402881"/>
    <lineage>
        <taxon>Bacteria</taxon>
        <taxon>Pseudomonadati</taxon>
        <taxon>Pseudomonadota</taxon>
        <taxon>Alphaproteobacteria</taxon>
        <taxon>Hyphomicrobiales</taxon>
        <taxon>Parvibaculaceae</taxon>
        <taxon>Parvibaculum</taxon>
    </lineage>
</organism>
<evidence type="ECO:0000256" key="2">
    <source>
        <dbReference type="ARBA" id="ARBA00004613"/>
    </source>
</evidence>
<keyword evidence="6" id="KW-0975">Bacterial flagellum</keyword>
<evidence type="ECO:0000256" key="3">
    <source>
        <dbReference type="ARBA" id="ARBA00009677"/>
    </source>
</evidence>
<dbReference type="Pfam" id="PF22638">
    <property type="entry name" value="FlgK_D1"/>
    <property type="match status" value="1"/>
</dbReference>
<gene>
    <name evidence="10" type="ordered locus">Plav_2543</name>
</gene>
<dbReference type="InterPro" id="IPR002371">
    <property type="entry name" value="FlgK"/>
</dbReference>
<dbReference type="PRINTS" id="PR01005">
    <property type="entry name" value="FLGHOOKAP1"/>
</dbReference>
<dbReference type="eggNOG" id="COG1256">
    <property type="taxonomic scope" value="Bacteria"/>
</dbReference>
<keyword evidence="10" id="KW-0282">Flagellum</keyword>
<dbReference type="OrthoDB" id="7181295at2"/>
<evidence type="ECO:0000313" key="11">
    <source>
        <dbReference type="Proteomes" id="UP000006377"/>
    </source>
</evidence>
<dbReference type="PANTHER" id="PTHR30033:SF1">
    <property type="entry name" value="FLAGELLAR HOOK-ASSOCIATED PROTEIN 1"/>
    <property type="match status" value="1"/>
</dbReference>
<dbReference type="NCBIfam" id="TIGR02492">
    <property type="entry name" value="flgK_ends"/>
    <property type="match status" value="1"/>
</dbReference>
<evidence type="ECO:0000259" key="8">
    <source>
        <dbReference type="Pfam" id="PF06429"/>
    </source>
</evidence>
<evidence type="ECO:0000256" key="5">
    <source>
        <dbReference type="ARBA" id="ARBA00022525"/>
    </source>
</evidence>
<protein>
    <recommendedName>
        <fullName evidence="4">Flagellar hook-associated protein 1</fullName>
    </recommendedName>
</protein>
<dbReference type="STRING" id="402881.Plav_2543"/>
<name>A7HW69_PARL1</name>
<dbReference type="AlphaFoldDB" id="A7HW69"/>
<feature type="domain" description="Flagellar hook-associated protein FlgK helical" evidence="9">
    <location>
        <begin position="90"/>
        <end position="315"/>
    </location>
</feature>
<dbReference type="GO" id="GO:0044780">
    <property type="term" value="P:bacterial-type flagellum assembly"/>
    <property type="evidence" value="ECO:0007669"/>
    <property type="project" value="InterPro"/>
</dbReference>
<accession>A7HW69</accession>
<dbReference type="KEGG" id="pla:Plav_2543"/>
<dbReference type="EMBL" id="CP000774">
    <property type="protein sequence ID" value="ABS64152.1"/>
    <property type="molecule type" value="Genomic_DNA"/>
</dbReference>